<evidence type="ECO:0000313" key="2">
    <source>
        <dbReference type="Proteomes" id="UP000799755"/>
    </source>
</evidence>
<organism evidence="1 2">
    <name type="scientific">Lindgomyces ingoldianus</name>
    <dbReference type="NCBI Taxonomy" id="673940"/>
    <lineage>
        <taxon>Eukaryota</taxon>
        <taxon>Fungi</taxon>
        <taxon>Dikarya</taxon>
        <taxon>Ascomycota</taxon>
        <taxon>Pezizomycotina</taxon>
        <taxon>Dothideomycetes</taxon>
        <taxon>Pleosporomycetidae</taxon>
        <taxon>Pleosporales</taxon>
        <taxon>Lindgomycetaceae</taxon>
        <taxon>Lindgomyces</taxon>
    </lineage>
</organism>
<sequence length="370" mass="43029">MSLVEPDEPAKRVESGRHRKALSLGHAFLLKILGSRIFAPWKGQPTGAPQTVNEPECDLFPARRSRILDKMKTLEEKKKDARMERLRDDIKGLQRNIRGETRDFCKLQCTTLVARFHASLPLELRYMVYDYLISDFRSEIGVKENDALYYRHEKFNKVAWGDPWGFIFRPNWVGQDVAKEAASYFYSTTLLRLYYTTQIEHFLINRYDIFFLGLDPKAVIRRLEIYIHYNRKAKDGYHSSGAMNLYVEDEISELRTEQLKSLEALLEVTHVKGFRLLLLVKALRWDINSRINALHLIEAVAPTLFRLKDAGVEISMMQAYGQPSDTEDCFAGWLNGTQLDFERRMSERRDELSPKPLTVDDVLQDSTAIR</sequence>
<keyword evidence="2" id="KW-1185">Reference proteome</keyword>
<proteinExistence type="predicted"/>
<evidence type="ECO:0000313" key="1">
    <source>
        <dbReference type="EMBL" id="KAF2463056.1"/>
    </source>
</evidence>
<reference evidence="1" key="1">
    <citation type="journal article" date="2020" name="Stud. Mycol.">
        <title>101 Dothideomycetes genomes: a test case for predicting lifestyles and emergence of pathogens.</title>
        <authorList>
            <person name="Haridas S."/>
            <person name="Albert R."/>
            <person name="Binder M."/>
            <person name="Bloem J."/>
            <person name="Labutti K."/>
            <person name="Salamov A."/>
            <person name="Andreopoulos B."/>
            <person name="Baker S."/>
            <person name="Barry K."/>
            <person name="Bills G."/>
            <person name="Bluhm B."/>
            <person name="Cannon C."/>
            <person name="Castanera R."/>
            <person name="Culley D."/>
            <person name="Daum C."/>
            <person name="Ezra D."/>
            <person name="Gonzalez J."/>
            <person name="Henrissat B."/>
            <person name="Kuo A."/>
            <person name="Liang C."/>
            <person name="Lipzen A."/>
            <person name="Lutzoni F."/>
            <person name="Magnuson J."/>
            <person name="Mondo S."/>
            <person name="Nolan M."/>
            <person name="Ohm R."/>
            <person name="Pangilinan J."/>
            <person name="Park H.-J."/>
            <person name="Ramirez L."/>
            <person name="Alfaro M."/>
            <person name="Sun H."/>
            <person name="Tritt A."/>
            <person name="Yoshinaga Y."/>
            <person name="Zwiers L.-H."/>
            <person name="Turgeon B."/>
            <person name="Goodwin S."/>
            <person name="Spatafora J."/>
            <person name="Crous P."/>
            <person name="Grigoriev I."/>
        </authorList>
    </citation>
    <scope>NUCLEOTIDE SEQUENCE</scope>
    <source>
        <strain evidence="1">ATCC 200398</strain>
    </source>
</reference>
<protein>
    <submittedName>
        <fullName evidence="1">Uncharacterized protein</fullName>
    </submittedName>
</protein>
<dbReference type="EMBL" id="MU003554">
    <property type="protein sequence ID" value="KAF2463056.1"/>
    <property type="molecule type" value="Genomic_DNA"/>
</dbReference>
<name>A0ACB6QA92_9PLEO</name>
<accession>A0ACB6QA92</accession>
<dbReference type="Proteomes" id="UP000799755">
    <property type="component" value="Unassembled WGS sequence"/>
</dbReference>
<gene>
    <name evidence="1" type="ORF">BDR25DRAFT_347442</name>
</gene>
<comment type="caution">
    <text evidence="1">The sequence shown here is derived from an EMBL/GenBank/DDBJ whole genome shotgun (WGS) entry which is preliminary data.</text>
</comment>